<dbReference type="SUPFAM" id="SSF56436">
    <property type="entry name" value="C-type lectin-like"/>
    <property type="match status" value="1"/>
</dbReference>
<feature type="domain" description="CUB" evidence="12">
    <location>
        <begin position="504"/>
        <end position="623"/>
    </location>
</feature>
<dbReference type="Pfam" id="PF00057">
    <property type="entry name" value="Ldl_recept_a"/>
    <property type="match status" value="3"/>
</dbReference>
<dbReference type="PROSITE" id="PS01180">
    <property type="entry name" value="CUB"/>
    <property type="match status" value="1"/>
</dbReference>
<feature type="domain" description="C-type lectin" evidence="14">
    <location>
        <begin position="635"/>
        <end position="699"/>
    </location>
</feature>
<feature type="disulfide bond" evidence="11">
    <location>
        <begin position="811"/>
        <end position="823"/>
    </location>
</feature>
<evidence type="ECO:0000256" key="4">
    <source>
        <dbReference type="ARBA" id="ARBA00022692"/>
    </source>
</evidence>
<dbReference type="Proteomes" id="UP000596742">
    <property type="component" value="Unassembled WGS sequence"/>
</dbReference>
<dbReference type="SUPFAM" id="SSF49785">
    <property type="entry name" value="Galactose-binding domain-like"/>
    <property type="match status" value="2"/>
</dbReference>
<feature type="disulfide bond" evidence="11">
    <location>
        <begin position="848"/>
        <end position="860"/>
    </location>
</feature>
<dbReference type="GO" id="GO:0005886">
    <property type="term" value="C:plasma membrane"/>
    <property type="evidence" value="ECO:0007669"/>
    <property type="project" value="TreeGrafter"/>
</dbReference>
<dbReference type="GO" id="GO:0005905">
    <property type="term" value="C:clathrin-coated pit"/>
    <property type="evidence" value="ECO:0007669"/>
    <property type="project" value="UniProtKB-KW"/>
</dbReference>
<dbReference type="InterPro" id="IPR000421">
    <property type="entry name" value="FA58C"/>
</dbReference>
<comment type="caution">
    <text evidence="11">Lacks conserved residue(s) required for the propagation of feature annotation.</text>
</comment>
<sequence>MSVSEDTMFMLRHGVQLGFNGTIPNVTKTDTHIGIPFCFYQPENYSNGISIEKLQNPYPLSGLYSLRRPVYSSPYVKSASNNPNCVVDEEILGGFSEVFSTVKTQRPWFQVDLQQFIKVTHVITQDGISHRRFPSQLLYGMYVSINQWDFVNRGSKACFFGATAYNFHCRRPITGQYVTLTLEEDLIANLYALTDLKVFGFPTGCGRNLGMITGDIKDYQIETSSNYKDIHHSRAMQGTEGWCSAPEDKDRWLMVDLIVPTKVQGVILHGWYQMKIMFIHSFVVEFGLQEYNLKQYGEDGLNLKLFTVKTTQDVRILQKFLFMHEILTRYIKIKVIEPSKDIACFKAEFIGCPGHGFNRLTYPLTKSKLFPATPGYIDNIYSPLFPSNYPQGIKQHITVYSSPGMYLKLTIIYASFAETETAATLQQSGHSYMNPSSCKDTLSVDIGTGKEIHITRDNQKRYRYASFMATGDNIKIHFTSCFTYIMSDNIMYQLKIESIEYPGCGVNATKYATCTAKKAYIASYLYPSLYTASDTNIWKIRGRYGQYIELQFIELDVNTISIVDSFVDVFDFDYWGKTTYLGRFTKATMPHIPLISSLHMMDVEFRVGNYLTGRGFLGLYTIKDTVLENISNVSGLVKKNKGYKFSDYQWLNGEPLIYTAWSKKKIHWEFQPDGFDDEQCTAIILTSIHNKLSWHDVPCAYDKIQYFMCEKQLDVYNNQDEGTTVMGNTGISIHNQSLLTCGNGEVISQLAVCDTNYDCSDRSDEQHCGTECSGSQYQCADGSCIHFTFYCDHIKHCKDGSDEQHCRWRKCKDGEWQCDNKQCVPSAQRCDITINCFDGSDENSCETCSFNTFQCYDKSCISQDRVCDTISDCPGKYNEDEYGCTYSAIQTSCEQWWVIGARLNGMYSIDQGTEDTYLVYCEFNDKGNTLLISTFFFYNNVGTSFGYTGSSSFHYNEVSFPVDMIKVVMKKKYRCSQNVKVTCYFHDAFSSDFSRTYPEYFDVTYNKRQVLERYLILTYNVPPFSNS</sequence>
<reference evidence="15" key="1">
    <citation type="submission" date="2018-11" db="EMBL/GenBank/DDBJ databases">
        <authorList>
            <person name="Alioto T."/>
            <person name="Alioto T."/>
        </authorList>
    </citation>
    <scope>NUCLEOTIDE SEQUENCE</scope>
</reference>
<evidence type="ECO:0000256" key="11">
    <source>
        <dbReference type="PROSITE-ProRule" id="PRU00124"/>
    </source>
</evidence>
<dbReference type="Gene3D" id="2.60.120.260">
    <property type="entry name" value="Galactose-binding domain-like"/>
    <property type="match status" value="2"/>
</dbReference>
<keyword evidence="16" id="KW-1185">Reference proteome</keyword>
<evidence type="ECO:0000259" key="13">
    <source>
        <dbReference type="PROSITE" id="PS50022"/>
    </source>
</evidence>
<feature type="domain" description="F5/8 type C" evidence="13">
    <location>
        <begin position="205"/>
        <end position="352"/>
    </location>
</feature>
<dbReference type="CDD" id="cd00112">
    <property type="entry name" value="LDLa"/>
    <property type="match status" value="4"/>
</dbReference>
<keyword evidence="7" id="KW-0472">Membrane</keyword>
<evidence type="ECO:0000313" key="15">
    <source>
        <dbReference type="EMBL" id="VDI03840.1"/>
    </source>
</evidence>
<evidence type="ECO:0000256" key="6">
    <source>
        <dbReference type="ARBA" id="ARBA00022989"/>
    </source>
</evidence>
<dbReference type="PROSITE" id="PS50068">
    <property type="entry name" value="LDLRA_2"/>
    <property type="match status" value="3"/>
</dbReference>
<dbReference type="PRINTS" id="PR00261">
    <property type="entry name" value="LDLRECEPTOR"/>
</dbReference>
<dbReference type="CDD" id="cd00041">
    <property type="entry name" value="CUB"/>
    <property type="match status" value="1"/>
</dbReference>
<dbReference type="SMART" id="SM00042">
    <property type="entry name" value="CUB"/>
    <property type="match status" value="1"/>
</dbReference>
<organism evidence="15 16">
    <name type="scientific">Mytilus galloprovincialis</name>
    <name type="common">Mediterranean mussel</name>
    <dbReference type="NCBI Taxonomy" id="29158"/>
    <lineage>
        <taxon>Eukaryota</taxon>
        <taxon>Metazoa</taxon>
        <taxon>Spiralia</taxon>
        <taxon>Lophotrochozoa</taxon>
        <taxon>Mollusca</taxon>
        <taxon>Bivalvia</taxon>
        <taxon>Autobranchia</taxon>
        <taxon>Pteriomorphia</taxon>
        <taxon>Mytilida</taxon>
        <taxon>Mytiloidea</taxon>
        <taxon>Mytilidae</taxon>
        <taxon>Mytilinae</taxon>
        <taxon>Mytilus</taxon>
    </lineage>
</organism>
<keyword evidence="3" id="KW-0254">Endocytosis</keyword>
<evidence type="ECO:0000259" key="12">
    <source>
        <dbReference type="PROSITE" id="PS01180"/>
    </source>
</evidence>
<dbReference type="PROSITE" id="PS50041">
    <property type="entry name" value="C_TYPE_LECTIN_2"/>
    <property type="match status" value="1"/>
</dbReference>
<dbReference type="Pfam" id="PF00431">
    <property type="entry name" value="CUB"/>
    <property type="match status" value="1"/>
</dbReference>
<evidence type="ECO:0000313" key="16">
    <source>
        <dbReference type="Proteomes" id="UP000596742"/>
    </source>
</evidence>
<comment type="similarity">
    <text evidence="2">Belongs to the LDLR family.</text>
</comment>
<comment type="subcellular location">
    <subcellularLocation>
        <location evidence="10">Membrane</location>
        <location evidence="10">Coated pit</location>
    </subcellularLocation>
    <subcellularLocation>
        <location evidence="1">Membrane</location>
        <topology evidence="1">Single-pass membrane protein</topology>
    </subcellularLocation>
</comment>
<keyword evidence="4" id="KW-0812">Transmembrane</keyword>
<proteinExistence type="inferred from homology"/>
<dbReference type="SUPFAM" id="SSF49854">
    <property type="entry name" value="Spermadhesin, CUB domain"/>
    <property type="match status" value="1"/>
</dbReference>
<dbReference type="InterPro" id="IPR002172">
    <property type="entry name" value="LDrepeatLR_classA_rpt"/>
</dbReference>
<keyword evidence="8 11" id="KW-1015">Disulfide bond</keyword>
<comment type="caution">
    <text evidence="15">The sequence shown here is derived from an EMBL/GenBank/DDBJ whole genome shotgun (WGS) entry which is preliminary data.</text>
</comment>
<evidence type="ECO:0000256" key="8">
    <source>
        <dbReference type="ARBA" id="ARBA00023157"/>
    </source>
</evidence>
<dbReference type="Gene3D" id="4.10.400.10">
    <property type="entry name" value="Low-density Lipoprotein Receptor"/>
    <property type="match status" value="4"/>
</dbReference>
<dbReference type="InterPro" id="IPR000859">
    <property type="entry name" value="CUB_dom"/>
</dbReference>
<evidence type="ECO:0000256" key="7">
    <source>
        <dbReference type="ARBA" id="ARBA00023136"/>
    </source>
</evidence>
<evidence type="ECO:0000256" key="10">
    <source>
        <dbReference type="ARBA" id="ARBA00037878"/>
    </source>
</evidence>
<keyword evidence="9" id="KW-0168">Coated pit</keyword>
<dbReference type="InterPro" id="IPR001304">
    <property type="entry name" value="C-type_lectin-like"/>
</dbReference>
<keyword evidence="5" id="KW-0677">Repeat</keyword>
<feature type="disulfide bond" evidence="11">
    <location>
        <begin position="855"/>
        <end position="873"/>
    </location>
</feature>
<feature type="disulfide bond" evidence="11">
    <location>
        <begin position="779"/>
        <end position="797"/>
    </location>
</feature>
<evidence type="ECO:0008006" key="17">
    <source>
        <dbReference type="Google" id="ProtNLM"/>
    </source>
</evidence>
<dbReference type="InterPro" id="IPR016187">
    <property type="entry name" value="CTDL_fold"/>
</dbReference>
<dbReference type="PANTHER" id="PTHR24270">
    <property type="entry name" value="LOW-DENSITY LIPOPROTEIN RECEPTOR-RELATED"/>
    <property type="match status" value="1"/>
</dbReference>
<dbReference type="GO" id="GO:0006897">
    <property type="term" value="P:endocytosis"/>
    <property type="evidence" value="ECO:0007669"/>
    <property type="project" value="UniProtKB-KW"/>
</dbReference>
<keyword evidence="6" id="KW-1133">Transmembrane helix</keyword>
<gene>
    <name evidence="15" type="ORF">MGAL_10B034767</name>
</gene>
<evidence type="ECO:0000256" key="1">
    <source>
        <dbReference type="ARBA" id="ARBA00004167"/>
    </source>
</evidence>
<evidence type="ECO:0000256" key="2">
    <source>
        <dbReference type="ARBA" id="ARBA00009939"/>
    </source>
</evidence>
<feature type="disulfide bond" evidence="11">
    <location>
        <begin position="830"/>
        <end position="845"/>
    </location>
</feature>
<evidence type="ECO:0000256" key="9">
    <source>
        <dbReference type="ARBA" id="ARBA00023176"/>
    </source>
</evidence>
<dbReference type="Pfam" id="PF00754">
    <property type="entry name" value="F5_F8_type_C"/>
    <property type="match status" value="1"/>
</dbReference>
<dbReference type="AlphaFoldDB" id="A0A8B6CDA8"/>
<dbReference type="OrthoDB" id="6107944at2759"/>
<accession>A0A8B6CDA8</accession>
<dbReference type="Gene3D" id="2.60.120.290">
    <property type="entry name" value="Spermadhesin, CUB domain"/>
    <property type="match status" value="1"/>
</dbReference>
<evidence type="ECO:0000259" key="14">
    <source>
        <dbReference type="PROSITE" id="PS50041"/>
    </source>
</evidence>
<name>A0A8B6CDA8_MYTGA</name>
<dbReference type="InterPro" id="IPR023415">
    <property type="entry name" value="LDLR_class-A_CS"/>
</dbReference>
<feature type="disulfide bond" evidence="11">
    <location>
        <begin position="818"/>
        <end position="836"/>
    </location>
</feature>
<dbReference type="InterPro" id="IPR008979">
    <property type="entry name" value="Galactose-bd-like_sf"/>
</dbReference>
<protein>
    <recommendedName>
        <fullName evidence="17">C-type lectin domain-containing protein</fullName>
    </recommendedName>
</protein>
<dbReference type="SMART" id="SM00192">
    <property type="entry name" value="LDLa"/>
    <property type="match status" value="4"/>
</dbReference>
<feature type="disulfide bond" evidence="11">
    <location>
        <begin position="772"/>
        <end position="784"/>
    </location>
</feature>
<dbReference type="InterPro" id="IPR035914">
    <property type="entry name" value="Sperma_CUB_dom_sf"/>
</dbReference>
<dbReference type="EMBL" id="UYJE01001644">
    <property type="protein sequence ID" value="VDI03840.1"/>
    <property type="molecule type" value="Genomic_DNA"/>
</dbReference>
<evidence type="ECO:0000256" key="3">
    <source>
        <dbReference type="ARBA" id="ARBA00022583"/>
    </source>
</evidence>
<feature type="disulfide bond" evidence="11">
    <location>
        <begin position="791"/>
        <end position="806"/>
    </location>
</feature>
<dbReference type="PROSITE" id="PS50022">
    <property type="entry name" value="FA58C_3"/>
    <property type="match status" value="1"/>
</dbReference>
<dbReference type="SUPFAM" id="SSF57424">
    <property type="entry name" value="LDL receptor-like module"/>
    <property type="match status" value="4"/>
</dbReference>
<dbReference type="InterPro" id="IPR036055">
    <property type="entry name" value="LDL_receptor-like_sf"/>
</dbReference>
<dbReference type="PROSITE" id="PS01209">
    <property type="entry name" value="LDLRA_1"/>
    <property type="match status" value="1"/>
</dbReference>
<evidence type="ECO:0000256" key="5">
    <source>
        <dbReference type="ARBA" id="ARBA00022737"/>
    </source>
</evidence>
<dbReference type="InterPro" id="IPR050685">
    <property type="entry name" value="LDLR"/>
</dbReference>